<proteinExistence type="inferred from homology"/>
<comment type="similarity">
    <text evidence="1 3">Belongs to the short-chain dehydrogenases/reductases (SDR) family.</text>
</comment>
<dbReference type="InterPro" id="IPR036291">
    <property type="entry name" value="NAD(P)-bd_dom_sf"/>
</dbReference>
<keyword evidence="5" id="KW-1185">Reference proteome</keyword>
<dbReference type="PRINTS" id="PR00080">
    <property type="entry name" value="SDRFAMILY"/>
</dbReference>
<dbReference type="PANTHER" id="PTHR24322:SF736">
    <property type="entry name" value="RETINOL DEHYDROGENASE 10"/>
    <property type="match status" value="1"/>
</dbReference>
<dbReference type="CDD" id="cd05339">
    <property type="entry name" value="17beta-HSDXI-like_SDR_c"/>
    <property type="match status" value="1"/>
</dbReference>
<evidence type="ECO:0000256" key="3">
    <source>
        <dbReference type="RuleBase" id="RU000363"/>
    </source>
</evidence>
<name>A0ABX8S5Z9_9ACTN</name>
<dbReference type="InterPro" id="IPR020904">
    <property type="entry name" value="Sc_DH/Rdtase_CS"/>
</dbReference>
<dbReference type="Pfam" id="PF00106">
    <property type="entry name" value="adh_short"/>
    <property type="match status" value="1"/>
</dbReference>
<sequence length="277" mass="30227">MQLDTVEGKNVLITGAAMGLGKLFATRAVDEHAANVVLWDINEGALKDTAAELEAAGGTVTYYVVDVSVPAAIAEAAASVRRDVGDIDVLINNAGIVRGNRYFWETENKADIEATMRINSLAPMYLTLEFLPAMIAGKRESRILNIASSAGLVSNPRMSVYAASKWAAVGWSDSVRLELEQAEVEHVKVTTVCPTYISTGMFDGAKGMLLTPILQPRDVVDAAWREMRKGGPFVVLPWTSRLNQAVTGFLPIRLRDEFLRRVGVYNSMSEFTGRTKE</sequence>
<accession>A0ABX8S5Z9</accession>
<dbReference type="InterPro" id="IPR002347">
    <property type="entry name" value="SDR_fam"/>
</dbReference>
<keyword evidence="2" id="KW-0560">Oxidoreductase</keyword>
<dbReference type="RefSeq" id="WP_066474983.1">
    <property type="nucleotide sequence ID" value="NZ_CBCRUZ010000018.1"/>
</dbReference>
<protein>
    <submittedName>
        <fullName evidence="4">SDR family oxidoreductase</fullName>
    </submittedName>
</protein>
<evidence type="ECO:0000256" key="1">
    <source>
        <dbReference type="ARBA" id="ARBA00006484"/>
    </source>
</evidence>
<dbReference type="Proteomes" id="UP000887023">
    <property type="component" value="Chromosome"/>
</dbReference>
<dbReference type="PROSITE" id="PS00061">
    <property type="entry name" value="ADH_SHORT"/>
    <property type="match status" value="1"/>
</dbReference>
<dbReference type="Gene3D" id="3.40.50.720">
    <property type="entry name" value="NAD(P)-binding Rossmann-like Domain"/>
    <property type="match status" value="1"/>
</dbReference>
<dbReference type="PANTHER" id="PTHR24322">
    <property type="entry name" value="PKSB"/>
    <property type="match status" value="1"/>
</dbReference>
<evidence type="ECO:0000256" key="2">
    <source>
        <dbReference type="ARBA" id="ARBA00023002"/>
    </source>
</evidence>
<dbReference type="PRINTS" id="PR00081">
    <property type="entry name" value="GDHRDH"/>
</dbReference>
<reference evidence="4" key="1">
    <citation type="submission" date="2021-07" db="EMBL/GenBank/DDBJ databases">
        <title>Candidatus Kaistella beijingensis sp. nov. isolated from a municipal wastewater treatment plant is involved in sludge foaming.</title>
        <authorList>
            <person name="Song Y."/>
            <person name="Liu S.-J."/>
        </authorList>
    </citation>
    <scope>NUCLEOTIDE SEQUENCE</scope>
    <source>
        <strain evidence="4">DSM 43998</strain>
    </source>
</reference>
<dbReference type="EMBL" id="CP079105">
    <property type="protein sequence ID" value="QXQ12437.1"/>
    <property type="molecule type" value="Genomic_DNA"/>
</dbReference>
<evidence type="ECO:0000313" key="5">
    <source>
        <dbReference type="Proteomes" id="UP000887023"/>
    </source>
</evidence>
<dbReference type="SUPFAM" id="SSF51735">
    <property type="entry name" value="NAD(P)-binding Rossmann-fold domains"/>
    <property type="match status" value="1"/>
</dbReference>
<evidence type="ECO:0000313" key="4">
    <source>
        <dbReference type="EMBL" id="QXQ12437.1"/>
    </source>
</evidence>
<organism evidence="4 5">
    <name type="scientific">Skermania pinensis</name>
    <dbReference type="NCBI Taxonomy" id="39122"/>
    <lineage>
        <taxon>Bacteria</taxon>
        <taxon>Bacillati</taxon>
        <taxon>Actinomycetota</taxon>
        <taxon>Actinomycetes</taxon>
        <taxon>Mycobacteriales</taxon>
        <taxon>Gordoniaceae</taxon>
        <taxon>Skermania</taxon>
    </lineage>
</organism>
<gene>
    <name evidence="4" type="ORF">KV203_10565</name>
</gene>